<evidence type="ECO:0000313" key="22">
    <source>
        <dbReference type="EMBL" id="MFD1685871.1"/>
    </source>
</evidence>
<name>A0ABD6DXA8_9EURY</name>
<evidence type="ECO:0000256" key="3">
    <source>
        <dbReference type="ARBA" id="ARBA00004651"/>
    </source>
</evidence>
<evidence type="ECO:0000256" key="17">
    <source>
        <dbReference type="SAM" id="MobiDB-lite"/>
    </source>
</evidence>
<evidence type="ECO:0000256" key="15">
    <source>
        <dbReference type="ARBA" id="ARBA00030679"/>
    </source>
</evidence>
<reference evidence="22 23" key="1">
    <citation type="journal article" date="2019" name="Int. J. Syst. Evol. Microbiol.">
        <title>The Global Catalogue of Microorganisms (GCM) 10K type strain sequencing project: providing services to taxonomists for standard genome sequencing and annotation.</title>
        <authorList>
            <consortium name="The Broad Institute Genomics Platform"/>
            <consortium name="The Broad Institute Genome Sequencing Center for Infectious Disease"/>
            <person name="Wu L."/>
            <person name="Ma J."/>
        </authorList>
    </citation>
    <scope>NUCLEOTIDE SEQUENCE [LARGE SCALE GENOMIC DNA]</scope>
    <source>
        <strain evidence="22 23">CGMCC 1.10387</strain>
    </source>
</reference>
<evidence type="ECO:0000256" key="6">
    <source>
        <dbReference type="ARBA" id="ARBA00012602"/>
    </source>
</evidence>
<evidence type="ECO:0000256" key="18">
    <source>
        <dbReference type="SAM" id="Phobius"/>
    </source>
</evidence>
<feature type="transmembrane region" description="Helical" evidence="18">
    <location>
        <begin position="436"/>
        <end position="457"/>
    </location>
</feature>
<keyword evidence="7" id="KW-0328">Glycosyltransferase</keyword>
<dbReference type="InterPro" id="IPR054479">
    <property type="entry name" value="AglB-like_core"/>
</dbReference>
<protein>
    <recommendedName>
        <fullName evidence="6">dolichyl-phosphooligosaccharide-protein glycotransferase</fullName>
        <ecNumber evidence="6">2.4.99.21</ecNumber>
    </recommendedName>
    <alternativeName>
        <fullName evidence="15">Oligosaccharyl transferase</fullName>
    </alternativeName>
</protein>
<comment type="similarity">
    <text evidence="5">Belongs to the STT3 family.</text>
</comment>
<dbReference type="Gene3D" id="3.40.50.12610">
    <property type="match status" value="1"/>
</dbReference>
<dbReference type="EC" id="2.4.99.21" evidence="6"/>
<keyword evidence="12 18" id="KW-1133">Transmembrane helix</keyword>
<evidence type="ECO:0000256" key="5">
    <source>
        <dbReference type="ARBA" id="ARBA00010810"/>
    </source>
</evidence>
<dbReference type="NCBIfam" id="TIGR04154">
    <property type="entry name" value="archaeo_STT3"/>
    <property type="match status" value="1"/>
</dbReference>
<dbReference type="GO" id="GO:0046872">
    <property type="term" value="F:metal ion binding"/>
    <property type="evidence" value="ECO:0007669"/>
    <property type="project" value="UniProtKB-KW"/>
</dbReference>
<dbReference type="Proteomes" id="UP001597092">
    <property type="component" value="Unassembled WGS sequence"/>
</dbReference>
<feature type="transmembrane region" description="Helical" evidence="18">
    <location>
        <begin position="401"/>
        <end position="424"/>
    </location>
</feature>
<gene>
    <name evidence="22" type="ORF">ACFSAS_09635</name>
</gene>
<dbReference type="Pfam" id="PF02516">
    <property type="entry name" value="STT3"/>
    <property type="match status" value="1"/>
</dbReference>
<evidence type="ECO:0000256" key="9">
    <source>
        <dbReference type="ARBA" id="ARBA00022692"/>
    </source>
</evidence>
<dbReference type="Gene3D" id="2.60.40.3390">
    <property type="match status" value="1"/>
</dbReference>
<proteinExistence type="inferred from homology"/>
<evidence type="ECO:0000259" key="19">
    <source>
        <dbReference type="Pfam" id="PF02516"/>
    </source>
</evidence>
<keyword evidence="11" id="KW-0460">Magnesium</keyword>
<evidence type="ECO:0000256" key="7">
    <source>
        <dbReference type="ARBA" id="ARBA00022676"/>
    </source>
</evidence>
<comment type="pathway">
    <text evidence="4">Protein modification; protein glycosylation.</text>
</comment>
<feature type="domain" description="Oligosaccharyl transferase STT3 N-terminal" evidence="19">
    <location>
        <begin position="32"/>
        <end position="296"/>
    </location>
</feature>
<dbReference type="InterPro" id="IPR003674">
    <property type="entry name" value="Oligo_trans_STT3"/>
</dbReference>
<dbReference type="InterPro" id="IPR048307">
    <property type="entry name" value="STT3_N"/>
</dbReference>
<evidence type="ECO:0000259" key="20">
    <source>
        <dbReference type="Pfam" id="PF18079"/>
    </source>
</evidence>
<feature type="transmembrane region" description="Helical" evidence="18">
    <location>
        <begin position="469"/>
        <end position="487"/>
    </location>
</feature>
<accession>A0ABD6DXA8</accession>
<evidence type="ECO:0000256" key="14">
    <source>
        <dbReference type="ARBA" id="ARBA00023211"/>
    </source>
</evidence>
<organism evidence="22 23">
    <name type="scientific">Halobellus litoreus</name>
    <dbReference type="NCBI Taxonomy" id="755310"/>
    <lineage>
        <taxon>Archaea</taxon>
        <taxon>Methanobacteriati</taxon>
        <taxon>Methanobacteriota</taxon>
        <taxon>Stenosarchaea group</taxon>
        <taxon>Halobacteria</taxon>
        <taxon>Halobacteriales</taxon>
        <taxon>Haloferacaceae</taxon>
        <taxon>Halobellus</taxon>
    </lineage>
</organism>
<evidence type="ECO:0000256" key="1">
    <source>
        <dbReference type="ARBA" id="ARBA00001936"/>
    </source>
</evidence>
<keyword evidence="13 18" id="KW-0472">Membrane</keyword>
<sequence>MGSRSEADDGGGKSVLGIVEDWYQVPALLLVVVAMFAIRIQSYSNFIRDGEVFFSGNDGWYHYREVMYTVQNWPSTMPFDPWTGFPYGAFAGQFGTLYDQIVATIALVVGLGSPSPELVAKALLLAPAVAGALAAIPVYVIGKRLAGRLAGLFGAAVLLLLPGSFLSRTLVGTADHNAVEPLAMGLAVAGLVIALQKAASTMPVWEVVREEVVERREIDTIEEPLKWSLLAGFLTGVYIWTWPPGVVLVGIVGVFTLVKITSDVVNEQTPEPTAFVVATSMLVVAVMALLDLELLSFSTNDPSLLQPLAAASVAAAAVVLAWLARTWESADLDTSLYPAAVAGLAVVGIGVLAVLPIGVIDLVVNNLLRIVGFSAGATARTIGEAQPFIAPSSLQRYGVEAAGRISIEYGLTFFTGLAAAVWLYTRPLVKKGSNRAYGYVAGALAIIALIFLVPAVLGGVESVTGIDEQVAGLLIVSALIVGATYLTEYDADKLFIVVWAVFITSMAFTQVRFNYYLALVVAVFNAYLFGQVLGWVNLDVSAREAVDDIHGYQVLAIVASLLLILGPALAVPITVGNTQTSPAWQSAQNHNPGAVTVWDESLSWMQGNTPEEGNLGGAGNADQMEYYGTYERTDDFEYPKGAYGVMSWWDYGHWITVEGERVPNANPFQQGATSAANFLLAPNETQSEAVLTSQSTEGDQTRYVMVDWQMATPGSKFSAPTVFYNAEENVSREDFLQPLYRFDDENEGQFVGTTTVRTDRFYDSTMTRLYYYHGSAQQPSPVVVDWDPRQVQAAGGDSVTVPANPQGEQTFVRTFENISAAEAYVEEDGTAQIGGIGQYPSERVEALEHYRLAHVSNTSASNSILRTTGRNSQILGVSPQAAVPSNPAWVKTFERVPGATVEGSGAPANTNVTAQTELRIPNTNSTFTYTQRAETDENGNFEMTLPYSTTGYDEYGPENGYTNVSVRSTGPYTISSPASFQNGSIVNYQANLSVAEGDVNGDEDGAVSVELERNEQQLQIGGGSDGDSASASTSTDGTTDGSGSTDGTSGDSSSDTQSSLHAPTVETGVARAS</sequence>
<dbReference type="PANTHER" id="PTHR13872:SF1">
    <property type="entry name" value="DOLICHYL-DIPHOSPHOOLIGOSACCHARIDE--PROTEIN GLYCOSYLTRANSFERASE SUBUNIT STT3B"/>
    <property type="match status" value="1"/>
</dbReference>
<dbReference type="GO" id="GO:0005886">
    <property type="term" value="C:plasma membrane"/>
    <property type="evidence" value="ECO:0007669"/>
    <property type="project" value="UniProtKB-SubCell"/>
</dbReference>
<feature type="transmembrane region" description="Helical" evidence="18">
    <location>
        <begin position="336"/>
        <end position="359"/>
    </location>
</feature>
<evidence type="ECO:0000259" key="21">
    <source>
        <dbReference type="Pfam" id="PF22627"/>
    </source>
</evidence>
<dbReference type="PANTHER" id="PTHR13872">
    <property type="entry name" value="DOLICHYL-DIPHOSPHOOLIGOSACCHARIDE--PROTEIN GLYCOSYLTRANSFERASE SUBUNIT"/>
    <property type="match status" value="1"/>
</dbReference>
<evidence type="ECO:0000256" key="4">
    <source>
        <dbReference type="ARBA" id="ARBA00004922"/>
    </source>
</evidence>
<evidence type="ECO:0000256" key="11">
    <source>
        <dbReference type="ARBA" id="ARBA00022842"/>
    </source>
</evidence>
<dbReference type="RefSeq" id="WP_256306006.1">
    <property type="nucleotide sequence ID" value="NZ_JANHAW010000001.1"/>
</dbReference>
<keyword evidence="8 22" id="KW-0808">Transferase</keyword>
<evidence type="ECO:0000256" key="8">
    <source>
        <dbReference type="ARBA" id="ARBA00022679"/>
    </source>
</evidence>
<feature type="transmembrane region" description="Helical" evidence="18">
    <location>
        <begin position="237"/>
        <end position="260"/>
    </location>
</feature>
<dbReference type="Pfam" id="PF22627">
    <property type="entry name" value="AglB_core-like"/>
    <property type="match status" value="1"/>
</dbReference>
<feature type="domain" description="AglB-like core" evidence="21">
    <location>
        <begin position="598"/>
        <end position="711"/>
    </location>
</feature>
<evidence type="ECO:0000256" key="12">
    <source>
        <dbReference type="ARBA" id="ARBA00022989"/>
    </source>
</evidence>
<comment type="catalytic activity">
    <reaction evidence="16">
        <text>an archaeal dolichyl phosphooligosaccharide + [protein]-L-asparagine = an archaeal dolichyl phosphate + a glycoprotein with the oligosaccharide chain attached by N-beta-D-glycosyl linkage to a protein L-asparagine.</text>
        <dbReference type="EC" id="2.4.99.21"/>
    </reaction>
</comment>
<keyword evidence="23" id="KW-1185">Reference proteome</keyword>
<comment type="cofactor">
    <cofactor evidence="1">
        <name>Mn(2+)</name>
        <dbReference type="ChEBI" id="CHEBI:29035"/>
    </cofactor>
</comment>
<feature type="transmembrane region" description="Helical" evidence="18">
    <location>
        <begin position="517"/>
        <end position="538"/>
    </location>
</feature>
<keyword evidence="14" id="KW-0464">Manganese</keyword>
<evidence type="ECO:0000256" key="13">
    <source>
        <dbReference type="ARBA" id="ARBA00023136"/>
    </source>
</evidence>
<feature type="transmembrane region" description="Helical" evidence="18">
    <location>
        <begin position="272"/>
        <end position="292"/>
    </location>
</feature>
<dbReference type="InterPro" id="IPR041154">
    <property type="entry name" value="AglB_P1"/>
</dbReference>
<evidence type="ECO:0000256" key="10">
    <source>
        <dbReference type="ARBA" id="ARBA00022723"/>
    </source>
</evidence>
<keyword evidence="10" id="KW-0479">Metal-binding</keyword>
<evidence type="ECO:0000256" key="2">
    <source>
        <dbReference type="ARBA" id="ARBA00001946"/>
    </source>
</evidence>
<dbReference type="Pfam" id="PF18079">
    <property type="entry name" value="AglB_L1"/>
    <property type="match status" value="1"/>
</dbReference>
<feature type="transmembrane region" description="Helical" evidence="18">
    <location>
        <begin position="550"/>
        <end position="571"/>
    </location>
</feature>
<comment type="subcellular location">
    <subcellularLocation>
        <location evidence="3">Cell membrane</location>
        <topology evidence="3">Multi-pass membrane protein</topology>
    </subcellularLocation>
</comment>
<feature type="region of interest" description="Disordered" evidence="17">
    <location>
        <begin position="1018"/>
        <end position="1073"/>
    </location>
</feature>
<feature type="transmembrane region" description="Helical" evidence="18">
    <location>
        <begin position="148"/>
        <end position="166"/>
    </location>
</feature>
<dbReference type="GO" id="GO:0016757">
    <property type="term" value="F:glycosyltransferase activity"/>
    <property type="evidence" value="ECO:0007669"/>
    <property type="project" value="UniProtKB-KW"/>
</dbReference>
<dbReference type="EMBL" id="JBHUDP010000002">
    <property type="protein sequence ID" value="MFD1685871.1"/>
    <property type="molecule type" value="Genomic_DNA"/>
</dbReference>
<evidence type="ECO:0000313" key="23">
    <source>
        <dbReference type="Proteomes" id="UP001597092"/>
    </source>
</evidence>
<comment type="cofactor">
    <cofactor evidence="2">
        <name>Mg(2+)</name>
        <dbReference type="ChEBI" id="CHEBI:18420"/>
    </cofactor>
</comment>
<feature type="transmembrane region" description="Helical" evidence="18">
    <location>
        <begin position="22"/>
        <end position="40"/>
    </location>
</feature>
<feature type="compositionally biased region" description="Low complexity" evidence="17">
    <location>
        <begin position="1026"/>
        <end position="1059"/>
    </location>
</feature>
<keyword evidence="9 18" id="KW-0812">Transmembrane</keyword>
<dbReference type="AlphaFoldDB" id="A0ABD6DXA8"/>
<evidence type="ECO:0000256" key="16">
    <source>
        <dbReference type="ARBA" id="ARBA00034066"/>
    </source>
</evidence>
<comment type="caution">
    <text evidence="22">The sequence shown here is derived from an EMBL/GenBank/DDBJ whole genome shotgun (WGS) entry which is preliminary data.</text>
</comment>
<feature type="domain" description="Archaeal glycosylation protein B peripheral" evidence="20">
    <location>
        <begin position="898"/>
        <end position="999"/>
    </location>
</feature>
<feature type="transmembrane region" description="Helical" evidence="18">
    <location>
        <begin position="304"/>
        <end position="324"/>
    </location>
</feature>
<feature type="transmembrane region" description="Helical" evidence="18">
    <location>
        <begin position="494"/>
        <end position="511"/>
    </location>
</feature>
<feature type="transmembrane region" description="Helical" evidence="18">
    <location>
        <begin position="122"/>
        <end position="142"/>
    </location>
</feature>
<dbReference type="InterPro" id="IPR026410">
    <property type="entry name" value="OlisacTrfase_arch"/>
</dbReference>